<sequence>MIRKKLWIKCLLLVCSITIVTQSFAQVFGGNPAKLKWQQINTDSFRIIFPEGLDATAKNVASLVQFQQRNIAHKSMGNKLRKVNIVLQNQMTYSNGYVGLGPYRSEFYLMPPLNVFNLGAQNWADNLAIHEYRHVEQYNNFDRGLSHFMKILFGDNGQALANSSAVPDWFFEGDAVYNETVLSKQGRGRLPLFMNAFKALYLDGKQYSYQKIRNGSFKDYVPDHYNLGYLLVAYGYQKYGADFWKNVTHDAAAFKGLVYPMQKAIKKYSGISFSKFKSKAFSYYQNQWQKDKRDSLVFITKKENRNVADYEFPYLTSEGALIALKSDYKHIAHFVKLKDGKEESIAIRPIANDNYFSYNNRNIVYSKLKPSARWSYKEYSDIELLNIDTKKKQAITHNERYFTPDISHNGKLIAAVKYTTQQHSSIVILTLDGNTVFHKDAEENHIFSYPKFKENDSSFYIIERNKAGEMAIQEFNLFSKKETNILPFGNRLLGFPVVQGDTLIFTCSNKGNDETWAYLASQKKVFNIAKAATGIYQAVFKNNALIGTVFTADGYRLATLTPQFTPVEILSQDTLERLYHLSPNKNYSTILSDLPSKNYAIGKYSKWHHPFNFHSLQPNIDDPNYTLTLYGENILNTLQTNLSYNYNRIEESSQLSGNIIYGGSFVEPFLGASYTFNRTAYSSKYKRYFHFKDMGWQAGLQLPLNFSSGNFYKSLTISSSFNQRFIHWEANNINLNDRAINYLSSGISFVNQTQEALQQIYPRFAQAFSLLYRNTVDANAARQILARADFYFPGLSPTHGFKISTAYQYQDTLNRYSFSYNFPFSRGYNLYNFQKMFKAGADYVFPIAYPDWGFGDMVYFKRLRADVFYDCTLGYQYQIKSQQFSSVGTEIDFDINLWNQLSTSFGIRYSRLLNNGDANKNRWEILLPINLFK</sequence>
<dbReference type="Proteomes" id="UP000266118">
    <property type="component" value="Chromosome"/>
</dbReference>
<evidence type="ECO:0000313" key="3">
    <source>
        <dbReference type="Proteomes" id="UP000266118"/>
    </source>
</evidence>
<proteinExistence type="predicted"/>
<dbReference type="AlphaFoldDB" id="A0A386HQN7"/>
<reference evidence="2 3" key="1">
    <citation type="submission" date="2018-09" db="EMBL/GenBank/DDBJ databases">
        <title>Arachidicoccus sp. nov., a bacterium isolated from soil.</title>
        <authorList>
            <person name="Weon H.-Y."/>
            <person name="Kwon S.-W."/>
            <person name="Lee S.A."/>
        </authorList>
    </citation>
    <scope>NUCLEOTIDE SEQUENCE [LARGE SCALE GENOMIC DNA]</scope>
    <source>
        <strain evidence="2 3">KIS59-12</strain>
    </source>
</reference>
<feature type="chain" id="PRO_5017375610" evidence="1">
    <location>
        <begin position="26"/>
        <end position="933"/>
    </location>
</feature>
<accession>A0A386HQN7</accession>
<keyword evidence="3" id="KW-1185">Reference proteome</keyword>
<dbReference type="KEGG" id="ark:D6B99_09535"/>
<name>A0A386HQN7_9BACT</name>
<dbReference type="RefSeq" id="WP_119987487.1">
    <property type="nucleotide sequence ID" value="NZ_CP032489.1"/>
</dbReference>
<dbReference type="EMBL" id="CP032489">
    <property type="protein sequence ID" value="AYD47810.1"/>
    <property type="molecule type" value="Genomic_DNA"/>
</dbReference>
<protein>
    <submittedName>
        <fullName evidence="2">Uncharacterized protein</fullName>
    </submittedName>
</protein>
<dbReference type="SUPFAM" id="SSF82171">
    <property type="entry name" value="DPP6 N-terminal domain-like"/>
    <property type="match status" value="1"/>
</dbReference>
<evidence type="ECO:0000313" key="2">
    <source>
        <dbReference type="EMBL" id="AYD47810.1"/>
    </source>
</evidence>
<organism evidence="2 3">
    <name type="scientific">Arachidicoccus soli</name>
    <dbReference type="NCBI Taxonomy" id="2341117"/>
    <lineage>
        <taxon>Bacteria</taxon>
        <taxon>Pseudomonadati</taxon>
        <taxon>Bacteroidota</taxon>
        <taxon>Chitinophagia</taxon>
        <taxon>Chitinophagales</taxon>
        <taxon>Chitinophagaceae</taxon>
        <taxon>Arachidicoccus</taxon>
    </lineage>
</organism>
<gene>
    <name evidence="2" type="ORF">D6B99_09535</name>
</gene>
<dbReference type="OrthoDB" id="9799878at2"/>
<feature type="signal peptide" evidence="1">
    <location>
        <begin position="1"/>
        <end position="25"/>
    </location>
</feature>
<evidence type="ECO:0000256" key="1">
    <source>
        <dbReference type="SAM" id="SignalP"/>
    </source>
</evidence>
<keyword evidence="1" id="KW-0732">Signal</keyword>